<dbReference type="AlphaFoldDB" id="B9YAI3"/>
<name>B9YAI3_9FIRM</name>
<organism evidence="2 3">
    <name type="scientific">Holdemania filiformis DSM 12042</name>
    <dbReference type="NCBI Taxonomy" id="545696"/>
    <lineage>
        <taxon>Bacteria</taxon>
        <taxon>Bacillati</taxon>
        <taxon>Bacillota</taxon>
        <taxon>Erysipelotrichia</taxon>
        <taxon>Erysipelotrichales</taxon>
        <taxon>Erysipelotrichaceae</taxon>
        <taxon>Holdemania</taxon>
    </lineage>
</organism>
<sequence>MKISASVRRQGKRTSGQRISDDRDRSKKYQFVGMTFYPAGIEKRSGQPPLF</sequence>
<evidence type="ECO:0000313" key="3">
    <source>
        <dbReference type="Proteomes" id="UP000005950"/>
    </source>
</evidence>
<protein>
    <submittedName>
        <fullName evidence="2">Uncharacterized protein</fullName>
    </submittedName>
</protein>
<gene>
    <name evidence="2" type="ORF">HOLDEFILI_02840</name>
</gene>
<dbReference type="EMBL" id="ACCF01000181">
    <property type="protein sequence ID" value="EEF67017.1"/>
    <property type="molecule type" value="Genomic_DNA"/>
</dbReference>
<accession>B9YAI3</accession>
<reference evidence="2 3" key="1">
    <citation type="submission" date="2008-12" db="EMBL/GenBank/DDBJ databases">
        <authorList>
            <person name="Fulton L."/>
            <person name="Clifton S."/>
            <person name="Fulton B."/>
            <person name="Xu J."/>
            <person name="Minx P."/>
            <person name="Pepin K.H."/>
            <person name="Johnson M."/>
            <person name="Bhonagiri V."/>
            <person name="Nash W.E."/>
            <person name="Mardis E.R."/>
            <person name="Wilson R.K."/>
        </authorList>
    </citation>
    <scope>NUCLEOTIDE SEQUENCE [LARGE SCALE GENOMIC DNA]</scope>
    <source>
        <strain evidence="2 3">DSM 12042</strain>
    </source>
</reference>
<reference evidence="2 3" key="2">
    <citation type="submission" date="2009-02" db="EMBL/GenBank/DDBJ databases">
        <title>Draft genome sequence of Holdemania filiformis DSM 12042.</title>
        <authorList>
            <person name="Sudarsanam P."/>
            <person name="Ley R."/>
            <person name="Guruge J."/>
            <person name="Turnbaugh P.J."/>
            <person name="Mahowald M."/>
            <person name="Liep D."/>
            <person name="Gordon J."/>
        </authorList>
    </citation>
    <scope>NUCLEOTIDE SEQUENCE [LARGE SCALE GENOMIC DNA]</scope>
    <source>
        <strain evidence="2 3">DSM 12042</strain>
    </source>
</reference>
<evidence type="ECO:0000313" key="2">
    <source>
        <dbReference type="EMBL" id="EEF67017.1"/>
    </source>
</evidence>
<dbReference type="Proteomes" id="UP000005950">
    <property type="component" value="Unassembled WGS sequence"/>
</dbReference>
<dbReference type="STRING" id="545696.HOLDEFILI_02840"/>
<comment type="caution">
    <text evidence="2">The sequence shown here is derived from an EMBL/GenBank/DDBJ whole genome shotgun (WGS) entry which is preliminary data.</text>
</comment>
<evidence type="ECO:0000256" key="1">
    <source>
        <dbReference type="SAM" id="MobiDB-lite"/>
    </source>
</evidence>
<feature type="region of interest" description="Disordered" evidence="1">
    <location>
        <begin position="1"/>
        <end position="26"/>
    </location>
</feature>
<dbReference type="HOGENOM" id="CLU_3099632_0_0_9"/>
<proteinExistence type="predicted"/>